<gene>
    <name evidence="3" type="ORF">Thini_3405</name>
</gene>
<dbReference type="InterPro" id="IPR050570">
    <property type="entry name" value="Cell_wall_metabolism_enzyme"/>
</dbReference>
<accession>A0A656HHM1</accession>
<dbReference type="FunFam" id="2.70.70.10:FF:000006">
    <property type="entry name" value="M23 family peptidase"/>
    <property type="match status" value="1"/>
</dbReference>
<dbReference type="AlphaFoldDB" id="A0A656HHM1"/>
<dbReference type="OrthoDB" id="9815245at2"/>
<name>A0A656HHM1_THINJ</name>
<evidence type="ECO:0000313" key="3">
    <source>
        <dbReference type="EMBL" id="EIJ35917.1"/>
    </source>
</evidence>
<sequence length="322" mass="35100">MQVICLSDDGSRRTSFILHPWKHLIIPAGVVALLLVGLSINQMLGLYRLDATPQNADISQAEAGKLLSALEEQISTVDQIKKAYANYTVDVDTLSVRLGTMEAEIARLNALAKRVANKAKLDPQEFSLDDKPARGGVDVEAAEDGVVERQKISSNDLLRAFQAAENNVDRQKGMLATLDQILEGLTLQEEVMPSGRPVHSGYISSEFGFRRDPFNGRQKMHKGVDYAGPTGTDIFSVGGGVVSFVGRKAGYGNVVEIDHGEGVISRYAHLNAIKVKESQVVKKGDMVAWMGSTGRSTGPHLHLEVLKNGEQVNPREYLGYEE</sequence>
<dbReference type="SUPFAM" id="SSF51261">
    <property type="entry name" value="Duplicated hybrid motif"/>
    <property type="match status" value="1"/>
</dbReference>
<keyword evidence="1" id="KW-0812">Transmembrane</keyword>
<feature type="domain" description="M23ase beta-sheet core" evidence="2">
    <location>
        <begin position="219"/>
        <end position="314"/>
    </location>
</feature>
<proteinExistence type="predicted"/>
<dbReference type="Pfam" id="PF01551">
    <property type="entry name" value="Peptidase_M23"/>
    <property type="match status" value="1"/>
</dbReference>
<dbReference type="EMBL" id="JH651384">
    <property type="protein sequence ID" value="EIJ35917.1"/>
    <property type="molecule type" value="Genomic_DNA"/>
</dbReference>
<evidence type="ECO:0000313" key="4">
    <source>
        <dbReference type="Proteomes" id="UP000005317"/>
    </source>
</evidence>
<dbReference type="Gene3D" id="2.70.70.10">
    <property type="entry name" value="Glucose Permease (Domain IIA)"/>
    <property type="match status" value="1"/>
</dbReference>
<feature type="transmembrane region" description="Helical" evidence="1">
    <location>
        <begin position="20"/>
        <end position="40"/>
    </location>
</feature>
<keyword evidence="1" id="KW-1133">Transmembrane helix</keyword>
<evidence type="ECO:0000259" key="2">
    <source>
        <dbReference type="Pfam" id="PF01551"/>
    </source>
</evidence>
<organism evidence="3 4">
    <name type="scientific">Thiothrix nivea (strain ATCC 35100 / DSM 5205 / JP2)</name>
    <dbReference type="NCBI Taxonomy" id="870187"/>
    <lineage>
        <taxon>Bacteria</taxon>
        <taxon>Pseudomonadati</taxon>
        <taxon>Pseudomonadota</taxon>
        <taxon>Gammaproteobacteria</taxon>
        <taxon>Thiotrichales</taxon>
        <taxon>Thiotrichaceae</taxon>
        <taxon>Thiothrix</taxon>
    </lineage>
</organism>
<dbReference type="PANTHER" id="PTHR21666:SF291">
    <property type="entry name" value="STAGE II SPORULATION PROTEIN Q"/>
    <property type="match status" value="1"/>
</dbReference>
<keyword evidence="1" id="KW-0472">Membrane</keyword>
<keyword evidence="4" id="KW-1185">Reference proteome</keyword>
<dbReference type="InterPro" id="IPR016047">
    <property type="entry name" value="M23ase_b-sheet_dom"/>
</dbReference>
<dbReference type="PANTHER" id="PTHR21666">
    <property type="entry name" value="PEPTIDASE-RELATED"/>
    <property type="match status" value="1"/>
</dbReference>
<dbReference type="InterPro" id="IPR011055">
    <property type="entry name" value="Dup_hybrid_motif"/>
</dbReference>
<dbReference type="RefSeq" id="WP_002709811.1">
    <property type="nucleotide sequence ID" value="NZ_JH651384.1"/>
</dbReference>
<reference evidence="4" key="1">
    <citation type="journal article" date="2011" name="Stand. Genomic Sci.">
        <title>Genome sequence of the filamentous, gliding Thiothrix nivea neotype strain (JP2(T)).</title>
        <authorList>
            <person name="Lapidus A."/>
            <person name="Nolan M."/>
            <person name="Lucas S."/>
            <person name="Glavina Del Rio T."/>
            <person name="Tice H."/>
            <person name="Cheng J.F."/>
            <person name="Tapia R."/>
            <person name="Han C."/>
            <person name="Goodwin L."/>
            <person name="Pitluck S."/>
            <person name="Liolios K."/>
            <person name="Pagani I."/>
            <person name="Ivanova N."/>
            <person name="Huntemann M."/>
            <person name="Mavromatis K."/>
            <person name="Mikhailova N."/>
            <person name="Pati A."/>
            <person name="Chen A."/>
            <person name="Palaniappan K."/>
            <person name="Land M."/>
            <person name="Brambilla E.M."/>
            <person name="Rohde M."/>
            <person name="Abt B."/>
            <person name="Verbarg S."/>
            <person name="Goker M."/>
            <person name="Bristow J."/>
            <person name="Eisen J.A."/>
            <person name="Markowitz V."/>
            <person name="Hugenholtz P."/>
            <person name="Kyrpides N.C."/>
            <person name="Klenk H.P."/>
            <person name="Woyke T."/>
        </authorList>
    </citation>
    <scope>NUCLEOTIDE SEQUENCE [LARGE SCALE GENOMIC DNA]</scope>
    <source>
        <strain evidence="4">ATCC 35100 / DSM 5205 / JP2</strain>
    </source>
</reference>
<protein>
    <submittedName>
        <fullName evidence="3">Peptidase M23</fullName>
    </submittedName>
</protein>
<evidence type="ECO:0000256" key="1">
    <source>
        <dbReference type="SAM" id="Phobius"/>
    </source>
</evidence>
<dbReference type="Proteomes" id="UP000005317">
    <property type="component" value="Unassembled WGS sequence"/>
</dbReference>
<dbReference type="GO" id="GO:0004222">
    <property type="term" value="F:metalloendopeptidase activity"/>
    <property type="evidence" value="ECO:0007669"/>
    <property type="project" value="TreeGrafter"/>
</dbReference>
<dbReference type="CDD" id="cd12797">
    <property type="entry name" value="M23_peptidase"/>
    <property type="match status" value="1"/>
</dbReference>